<keyword evidence="3" id="KW-0998">Cell outer membrane</keyword>
<evidence type="ECO:0000313" key="7">
    <source>
        <dbReference type="EMBL" id="SFR65044.1"/>
    </source>
</evidence>
<evidence type="ECO:0000256" key="5">
    <source>
        <dbReference type="SAM" id="SignalP"/>
    </source>
</evidence>
<dbReference type="InterPro" id="IPR050330">
    <property type="entry name" value="Bact_OuterMem_StrucFunc"/>
</dbReference>
<feature type="signal peptide" evidence="5">
    <location>
        <begin position="1"/>
        <end position="20"/>
    </location>
</feature>
<reference evidence="8" key="1">
    <citation type="submission" date="2016-10" db="EMBL/GenBank/DDBJ databases">
        <authorList>
            <person name="Varghese N."/>
            <person name="Submissions S."/>
        </authorList>
    </citation>
    <scope>NUCLEOTIDE SEQUENCE [LARGE SCALE GENOMIC DNA]</scope>
    <source>
        <strain evidence="8">DSM 26921</strain>
    </source>
</reference>
<gene>
    <name evidence="7" type="ORF">SAMN04488002_3741</name>
</gene>
<keyword evidence="2 4" id="KW-0472">Membrane</keyword>
<dbReference type="GO" id="GO:0009279">
    <property type="term" value="C:cell outer membrane"/>
    <property type="evidence" value="ECO:0007669"/>
    <property type="project" value="UniProtKB-SubCell"/>
</dbReference>
<evidence type="ECO:0000313" key="8">
    <source>
        <dbReference type="Proteomes" id="UP000199658"/>
    </source>
</evidence>
<accession>A0A1I6IEH7</accession>
<dbReference type="OrthoDB" id="9792021at2"/>
<dbReference type="AlphaFoldDB" id="A0A1I6IEH7"/>
<protein>
    <submittedName>
        <fullName evidence="7">OmpA family protein</fullName>
    </submittedName>
</protein>
<dbReference type="InterPro" id="IPR036737">
    <property type="entry name" value="OmpA-like_sf"/>
</dbReference>
<keyword evidence="8" id="KW-1185">Reference proteome</keyword>
<dbReference type="PRINTS" id="PR01021">
    <property type="entry name" value="OMPADOMAIN"/>
</dbReference>
<keyword evidence="5" id="KW-0732">Signal</keyword>
<evidence type="ECO:0000256" key="4">
    <source>
        <dbReference type="PROSITE-ProRule" id="PRU00473"/>
    </source>
</evidence>
<dbReference type="STRING" id="670154.SAMN04488002_3741"/>
<organism evidence="7 8">
    <name type="scientific">Litoreibacter janthinus</name>
    <dbReference type="NCBI Taxonomy" id="670154"/>
    <lineage>
        <taxon>Bacteria</taxon>
        <taxon>Pseudomonadati</taxon>
        <taxon>Pseudomonadota</taxon>
        <taxon>Alphaproteobacteria</taxon>
        <taxon>Rhodobacterales</taxon>
        <taxon>Roseobacteraceae</taxon>
        <taxon>Litoreibacter</taxon>
    </lineage>
</organism>
<dbReference type="CDD" id="cd07185">
    <property type="entry name" value="OmpA_C-like"/>
    <property type="match status" value="1"/>
</dbReference>
<dbReference type="InterPro" id="IPR006665">
    <property type="entry name" value="OmpA-like"/>
</dbReference>
<feature type="chain" id="PRO_5011510709" evidence="5">
    <location>
        <begin position="21"/>
        <end position="173"/>
    </location>
</feature>
<dbReference type="Proteomes" id="UP000199658">
    <property type="component" value="Unassembled WGS sequence"/>
</dbReference>
<name>A0A1I6IEH7_9RHOB</name>
<comment type="subcellular location">
    <subcellularLocation>
        <location evidence="1">Cell outer membrane</location>
    </subcellularLocation>
</comment>
<dbReference type="SUPFAM" id="SSF103088">
    <property type="entry name" value="OmpA-like"/>
    <property type="match status" value="1"/>
</dbReference>
<dbReference type="PANTHER" id="PTHR30329">
    <property type="entry name" value="STATOR ELEMENT OF FLAGELLAR MOTOR COMPLEX"/>
    <property type="match status" value="1"/>
</dbReference>
<dbReference type="PROSITE" id="PS51123">
    <property type="entry name" value="OMPA_2"/>
    <property type="match status" value="1"/>
</dbReference>
<dbReference type="RefSeq" id="WP_090220662.1">
    <property type="nucleotide sequence ID" value="NZ_FOYO01000003.1"/>
</dbReference>
<dbReference type="Pfam" id="PF00691">
    <property type="entry name" value="OmpA"/>
    <property type="match status" value="1"/>
</dbReference>
<sequence>MKRLLTTAAVLAALSAPASADTEYTTEELVDFFVNSIDMGATRGICIGTAQECDTSATPVAPQGLDMRINFELDSAELTQEAQESLKVFALMMQDERLEIARFVVEGHTDARGSEGYNLDLSDARAASVSKFLTDQGISDERLSAIGLGKTQPRVADEFDPENRRVELRIDLR</sequence>
<dbReference type="InterPro" id="IPR006664">
    <property type="entry name" value="OMP_bac"/>
</dbReference>
<dbReference type="Gene3D" id="3.30.1330.60">
    <property type="entry name" value="OmpA-like domain"/>
    <property type="match status" value="1"/>
</dbReference>
<evidence type="ECO:0000256" key="1">
    <source>
        <dbReference type="ARBA" id="ARBA00004442"/>
    </source>
</evidence>
<evidence type="ECO:0000256" key="3">
    <source>
        <dbReference type="ARBA" id="ARBA00023237"/>
    </source>
</evidence>
<proteinExistence type="predicted"/>
<dbReference type="PANTHER" id="PTHR30329:SF21">
    <property type="entry name" value="LIPOPROTEIN YIAD-RELATED"/>
    <property type="match status" value="1"/>
</dbReference>
<dbReference type="EMBL" id="FOYO01000003">
    <property type="protein sequence ID" value="SFR65044.1"/>
    <property type="molecule type" value="Genomic_DNA"/>
</dbReference>
<feature type="domain" description="OmpA-like" evidence="6">
    <location>
        <begin position="57"/>
        <end position="173"/>
    </location>
</feature>
<evidence type="ECO:0000256" key="2">
    <source>
        <dbReference type="ARBA" id="ARBA00023136"/>
    </source>
</evidence>
<evidence type="ECO:0000259" key="6">
    <source>
        <dbReference type="PROSITE" id="PS51123"/>
    </source>
</evidence>